<dbReference type="PANTHER" id="PTHR11008">
    <property type="entry name" value="PROTEIN TAKEOUT-LIKE PROTEIN"/>
    <property type="match status" value="1"/>
</dbReference>
<dbReference type="GO" id="GO:0007623">
    <property type="term" value="P:circadian rhythm"/>
    <property type="evidence" value="ECO:0007669"/>
    <property type="project" value="UniProtKB-ARBA"/>
</dbReference>
<keyword evidence="2" id="KW-0090">Biological rhythms</keyword>
<accession>A0ABD2MYW2</accession>
<keyword evidence="1" id="KW-0732">Signal</keyword>
<comment type="similarity">
    <text evidence="3">Belongs to the TO family.</text>
</comment>
<evidence type="ECO:0000256" key="1">
    <source>
        <dbReference type="ARBA" id="ARBA00022729"/>
    </source>
</evidence>
<gene>
    <name evidence="4" type="ORF">HHI36_022064</name>
</gene>
<dbReference type="AlphaFoldDB" id="A0ABD2MYW2"/>
<evidence type="ECO:0000313" key="5">
    <source>
        <dbReference type="Proteomes" id="UP001516400"/>
    </source>
</evidence>
<name>A0ABD2MYW2_9CUCU</name>
<dbReference type="SMART" id="SM00700">
    <property type="entry name" value="JHBP"/>
    <property type="match status" value="1"/>
</dbReference>
<organism evidence="4 5">
    <name type="scientific">Cryptolaemus montrouzieri</name>
    <dbReference type="NCBI Taxonomy" id="559131"/>
    <lineage>
        <taxon>Eukaryota</taxon>
        <taxon>Metazoa</taxon>
        <taxon>Ecdysozoa</taxon>
        <taxon>Arthropoda</taxon>
        <taxon>Hexapoda</taxon>
        <taxon>Insecta</taxon>
        <taxon>Pterygota</taxon>
        <taxon>Neoptera</taxon>
        <taxon>Endopterygota</taxon>
        <taxon>Coleoptera</taxon>
        <taxon>Polyphaga</taxon>
        <taxon>Cucujiformia</taxon>
        <taxon>Coccinelloidea</taxon>
        <taxon>Coccinellidae</taxon>
        <taxon>Scymninae</taxon>
        <taxon>Scymnini</taxon>
        <taxon>Cryptolaemus</taxon>
    </lineage>
</organism>
<reference evidence="4 5" key="1">
    <citation type="journal article" date="2021" name="BMC Biol.">
        <title>Horizontally acquired antibacterial genes associated with adaptive radiation of ladybird beetles.</title>
        <authorList>
            <person name="Li H.S."/>
            <person name="Tang X.F."/>
            <person name="Huang Y.H."/>
            <person name="Xu Z.Y."/>
            <person name="Chen M.L."/>
            <person name="Du X.Y."/>
            <person name="Qiu B.Y."/>
            <person name="Chen P.T."/>
            <person name="Zhang W."/>
            <person name="Slipinski A."/>
            <person name="Escalona H.E."/>
            <person name="Waterhouse R.M."/>
            <person name="Zwick A."/>
            <person name="Pang H."/>
        </authorList>
    </citation>
    <scope>NUCLEOTIDE SEQUENCE [LARGE SCALE GENOMIC DNA]</scope>
    <source>
        <strain evidence="4">SYSU2018</strain>
    </source>
</reference>
<evidence type="ECO:0000256" key="3">
    <source>
        <dbReference type="ARBA" id="ARBA00060902"/>
    </source>
</evidence>
<dbReference type="FunFam" id="3.15.10.30:FF:000001">
    <property type="entry name" value="Takeout-like protein 1"/>
    <property type="match status" value="1"/>
</dbReference>
<protein>
    <submittedName>
        <fullName evidence="4">Uncharacterized protein</fullName>
    </submittedName>
</protein>
<keyword evidence="5" id="KW-1185">Reference proteome</keyword>
<proteinExistence type="inferred from homology"/>
<dbReference type="Proteomes" id="UP001516400">
    <property type="component" value="Unassembled WGS sequence"/>
</dbReference>
<dbReference type="Pfam" id="PF06585">
    <property type="entry name" value="JHBP"/>
    <property type="match status" value="1"/>
</dbReference>
<dbReference type="PANTHER" id="PTHR11008:SF32">
    <property type="entry name" value="CIRCADIAN CLOCK-CONTROLLED PROTEIN DAYWAKE-RELATED"/>
    <property type="match status" value="1"/>
</dbReference>
<evidence type="ECO:0000313" key="4">
    <source>
        <dbReference type="EMBL" id="KAL3271589.1"/>
    </source>
</evidence>
<comment type="caution">
    <text evidence="4">The sequence shown here is derived from an EMBL/GenBank/DDBJ whole genome shotgun (WGS) entry which is preliminary data.</text>
</comment>
<dbReference type="EMBL" id="JABFTP020000042">
    <property type="protein sequence ID" value="KAL3271589.1"/>
    <property type="molecule type" value="Genomic_DNA"/>
</dbReference>
<dbReference type="InterPro" id="IPR010562">
    <property type="entry name" value="Haemolymph_juvenile_hormone-bd"/>
</dbReference>
<sequence length="215" mass="23981">MPCLMNAAQDSFAKLKAGNSDLGMPSLDPLRISKLSIDSGKVVQLVQNYEEVELFGLTDCKVIALSFDLDNGKLEVTGECPHLDMNSTYAIKGKVLMFDVFGSGKDSIRLGKVTGKLMLDLETYTQDNDVYLRVTQGVFDFNAENCFIKFDNLFDGNTQLGENINQVLNDNWKVIMDELKHGYGLAIGTEIKDVANKLFSQVPLKEIFLNFEMNI</sequence>
<evidence type="ECO:0000256" key="2">
    <source>
        <dbReference type="ARBA" id="ARBA00023108"/>
    </source>
</evidence>
<dbReference type="Gene3D" id="3.15.10.30">
    <property type="entry name" value="Haemolymph juvenile hormone binding protein"/>
    <property type="match status" value="1"/>
</dbReference>
<dbReference type="InterPro" id="IPR038606">
    <property type="entry name" value="To_sf"/>
</dbReference>